<evidence type="ECO:0000256" key="9">
    <source>
        <dbReference type="SAM" id="MobiDB-lite"/>
    </source>
</evidence>
<dbReference type="InterPro" id="IPR035906">
    <property type="entry name" value="MetI-like_sf"/>
</dbReference>
<name>A0A7Y0LX91_CELFI</name>
<organism evidence="11 12">
    <name type="scientific">Cellulomonas fimi</name>
    <dbReference type="NCBI Taxonomy" id="1708"/>
    <lineage>
        <taxon>Bacteria</taxon>
        <taxon>Bacillati</taxon>
        <taxon>Actinomycetota</taxon>
        <taxon>Actinomycetes</taxon>
        <taxon>Micrococcales</taxon>
        <taxon>Cellulomonadaceae</taxon>
        <taxon>Cellulomonas</taxon>
    </lineage>
</organism>
<evidence type="ECO:0000259" key="10">
    <source>
        <dbReference type="PROSITE" id="PS50928"/>
    </source>
</evidence>
<feature type="transmembrane region" description="Helical" evidence="8">
    <location>
        <begin position="97"/>
        <end position="119"/>
    </location>
</feature>
<dbReference type="SUPFAM" id="SSF161098">
    <property type="entry name" value="MetI-like"/>
    <property type="match status" value="1"/>
</dbReference>
<keyword evidence="3 8" id="KW-0813">Transport</keyword>
<dbReference type="PROSITE" id="PS50928">
    <property type="entry name" value="ABC_TM1"/>
    <property type="match status" value="1"/>
</dbReference>
<feature type="transmembrane region" description="Helical" evidence="8">
    <location>
        <begin position="177"/>
        <end position="201"/>
    </location>
</feature>
<feature type="compositionally biased region" description="Low complexity" evidence="9">
    <location>
        <begin position="7"/>
        <end position="25"/>
    </location>
</feature>
<feature type="transmembrane region" description="Helical" evidence="8">
    <location>
        <begin position="131"/>
        <end position="150"/>
    </location>
</feature>
<keyword evidence="4" id="KW-1003">Cell membrane</keyword>
<dbReference type="Pfam" id="PF00528">
    <property type="entry name" value="BPD_transp_1"/>
    <property type="match status" value="1"/>
</dbReference>
<keyword evidence="6 8" id="KW-1133">Transmembrane helix</keyword>
<evidence type="ECO:0000256" key="6">
    <source>
        <dbReference type="ARBA" id="ARBA00022989"/>
    </source>
</evidence>
<dbReference type="AlphaFoldDB" id="A0A7Y0LX91"/>
<dbReference type="EMBL" id="JABCJJ010000005">
    <property type="protein sequence ID" value="NMR19566.1"/>
    <property type="molecule type" value="Genomic_DNA"/>
</dbReference>
<feature type="region of interest" description="Disordered" evidence="9">
    <location>
        <begin position="7"/>
        <end position="27"/>
    </location>
</feature>
<keyword evidence="7 8" id="KW-0472">Membrane</keyword>
<evidence type="ECO:0000256" key="5">
    <source>
        <dbReference type="ARBA" id="ARBA00022692"/>
    </source>
</evidence>
<sequence length="313" mass="33159">MTIAAALGSEAAASGPAAAPPGTSRPGRRPRGGAYLLLAPGLVYLLLFFVLPVVALLATSLYVPVPGGDVGQFQPALEWQNYASALRAFWPQLVRSFAFALVATVAALLIGYPMAYVVAVRLRGRQLAQGLLLVLLVAPFFTSFILRTIAWKQILADDAFVVSALKWLQVLPADGRLTATAFAVVAGLTYNFLPFMALPIYASLGRLDPRLVEAGGDLYANGLTTFRRVTLPLSMPGVVSGTLLTFIPASGDYVNAVLLGNPTSTAMIGQVIDSRFFRVADYPTASALSVVLMLAILALVTAYVRRAGTEDLV</sequence>
<comment type="similarity">
    <text evidence="2">Belongs to the binding-protein-dependent transport system permease family. CysTW subfamily.</text>
</comment>
<protein>
    <submittedName>
        <fullName evidence="11">ABC transporter permease</fullName>
    </submittedName>
</protein>
<evidence type="ECO:0000256" key="8">
    <source>
        <dbReference type="RuleBase" id="RU363032"/>
    </source>
</evidence>
<evidence type="ECO:0000313" key="12">
    <source>
        <dbReference type="Proteomes" id="UP000562124"/>
    </source>
</evidence>
<dbReference type="PANTHER" id="PTHR42929:SF1">
    <property type="entry name" value="INNER MEMBRANE ABC TRANSPORTER PERMEASE PROTEIN YDCU-RELATED"/>
    <property type="match status" value="1"/>
</dbReference>
<keyword evidence="12" id="KW-1185">Reference proteome</keyword>
<evidence type="ECO:0000256" key="2">
    <source>
        <dbReference type="ARBA" id="ARBA00007069"/>
    </source>
</evidence>
<dbReference type="RefSeq" id="WP_169323941.1">
    <property type="nucleotide sequence ID" value="NZ_JABCJJ010000005.1"/>
</dbReference>
<evidence type="ECO:0000256" key="4">
    <source>
        <dbReference type="ARBA" id="ARBA00022475"/>
    </source>
</evidence>
<evidence type="ECO:0000256" key="1">
    <source>
        <dbReference type="ARBA" id="ARBA00004651"/>
    </source>
</evidence>
<reference evidence="11 12" key="1">
    <citation type="submission" date="2020-04" db="EMBL/GenBank/DDBJ databases">
        <title>Sequencing and Assembly of C. fimi.</title>
        <authorList>
            <person name="Ramsey A.R."/>
        </authorList>
    </citation>
    <scope>NUCLEOTIDE SEQUENCE [LARGE SCALE GENOMIC DNA]</scope>
    <source>
        <strain evidence="11 12">SB</strain>
    </source>
</reference>
<accession>A0A7Y0LX91</accession>
<evidence type="ECO:0000256" key="7">
    <source>
        <dbReference type="ARBA" id="ARBA00023136"/>
    </source>
</evidence>
<feature type="transmembrane region" description="Helical" evidence="8">
    <location>
        <begin position="285"/>
        <end position="304"/>
    </location>
</feature>
<dbReference type="Proteomes" id="UP000562124">
    <property type="component" value="Unassembled WGS sequence"/>
</dbReference>
<gene>
    <name evidence="11" type="ORF">HIR71_04895</name>
</gene>
<dbReference type="GO" id="GO:0055085">
    <property type="term" value="P:transmembrane transport"/>
    <property type="evidence" value="ECO:0007669"/>
    <property type="project" value="InterPro"/>
</dbReference>
<feature type="transmembrane region" description="Helical" evidence="8">
    <location>
        <begin position="34"/>
        <end position="58"/>
    </location>
</feature>
<proteinExistence type="inferred from homology"/>
<dbReference type="PANTHER" id="PTHR42929">
    <property type="entry name" value="INNER MEMBRANE ABC TRANSPORTER PERMEASE PROTEIN YDCU-RELATED-RELATED"/>
    <property type="match status" value="1"/>
</dbReference>
<keyword evidence="5 8" id="KW-0812">Transmembrane</keyword>
<dbReference type="Gene3D" id="1.10.3720.10">
    <property type="entry name" value="MetI-like"/>
    <property type="match status" value="1"/>
</dbReference>
<dbReference type="CDD" id="cd06261">
    <property type="entry name" value="TM_PBP2"/>
    <property type="match status" value="1"/>
</dbReference>
<evidence type="ECO:0000313" key="11">
    <source>
        <dbReference type="EMBL" id="NMR19566.1"/>
    </source>
</evidence>
<comment type="subcellular location">
    <subcellularLocation>
        <location evidence="1 8">Cell membrane</location>
        <topology evidence="1 8">Multi-pass membrane protein</topology>
    </subcellularLocation>
</comment>
<evidence type="ECO:0000256" key="3">
    <source>
        <dbReference type="ARBA" id="ARBA00022448"/>
    </source>
</evidence>
<dbReference type="InterPro" id="IPR000515">
    <property type="entry name" value="MetI-like"/>
</dbReference>
<dbReference type="GO" id="GO:0005886">
    <property type="term" value="C:plasma membrane"/>
    <property type="evidence" value="ECO:0007669"/>
    <property type="project" value="UniProtKB-SubCell"/>
</dbReference>
<feature type="domain" description="ABC transmembrane type-1" evidence="10">
    <location>
        <begin position="93"/>
        <end position="303"/>
    </location>
</feature>
<comment type="caution">
    <text evidence="11">The sequence shown here is derived from an EMBL/GenBank/DDBJ whole genome shotgun (WGS) entry which is preliminary data.</text>
</comment>